<dbReference type="SUPFAM" id="SSF55464">
    <property type="entry name" value="Origin of replication-binding domain, RBD-like"/>
    <property type="match status" value="1"/>
</dbReference>
<evidence type="ECO:0000313" key="4">
    <source>
        <dbReference type="Proteomes" id="UP000557717"/>
    </source>
</evidence>
<comment type="caution">
    <text evidence="3">The sequence shown here is derived from an EMBL/GenBank/DDBJ whole genome shotgun (WGS) entry which is preliminary data.</text>
</comment>
<name>A0A840VJA4_9BACT</name>
<dbReference type="InterPro" id="IPR014862">
    <property type="entry name" value="TrwC"/>
</dbReference>
<dbReference type="RefSeq" id="WP_184022343.1">
    <property type="nucleotide sequence ID" value="NZ_JACHFD010000038.1"/>
</dbReference>
<reference evidence="3 4" key="1">
    <citation type="submission" date="2020-08" db="EMBL/GenBank/DDBJ databases">
        <title>Genomic Encyclopedia of Type Strains, Phase IV (KMG-IV): sequencing the most valuable type-strain genomes for metagenomic binning, comparative biology and taxonomic classification.</title>
        <authorList>
            <person name="Goeker M."/>
        </authorList>
    </citation>
    <scope>NUCLEOTIDE SEQUENCE [LARGE SCALE GENOMIC DNA]</scope>
    <source>
        <strain evidence="3 4">YC6886</strain>
    </source>
</reference>
<sequence length="447" mass="50272">MITVTQIRGGADYMGRHLSMNDYYSEHERVVGYWQGDGAELLGLKGQEVTSESFEALRANRHPQTGEKLRPRSAQVAFHDFVISAPKSVSIVAVTGGDERLAAAYEDCVQKAFERLEAMAAVRRRQGALVRSEDLAVTGNGVAAVFHHNTSRMLDPQLHSHLVFANLSYDPERGGWFALQPRLMAEASARSIRGQFHRDLERACRDLGYRTESVGESFRLADLNPSHERHMSQRAIQREFFEQRYRELFGTSPDKKRVEQFIKDRKQAATQRFEREYHAFFGRAPSSKTTADFVRDWRSDKMATSSVNKVQALQQQRLGAEGWEDLKRLVRRAKATAHSSAENTGEKVIEQSVKKTTQAHALTNEVTVSGEKQHAAITAGQSPSASPAQGPNSRTSGKLHNGKTVSLEAREALRRYRRGMALAAAMRGHPQALLRIQLRAQRRRHES</sequence>
<feature type="compositionally biased region" description="Polar residues" evidence="1">
    <location>
        <begin position="379"/>
        <end position="398"/>
    </location>
</feature>
<evidence type="ECO:0000313" key="3">
    <source>
        <dbReference type="EMBL" id="MBB5353869.1"/>
    </source>
</evidence>
<keyword evidence="4" id="KW-1185">Reference proteome</keyword>
<dbReference type="Pfam" id="PF08751">
    <property type="entry name" value="TrwC"/>
    <property type="match status" value="1"/>
</dbReference>
<gene>
    <name evidence="3" type="ORF">HNR46_004133</name>
</gene>
<feature type="domain" description="TrwC relaxase" evidence="2">
    <location>
        <begin position="9"/>
        <end position="267"/>
    </location>
</feature>
<evidence type="ECO:0000256" key="1">
    <source>
        <dbReference type="SAM" id="MobiDB-lite"/>
    </source>
</evidence>
<accession>A0A840VJA4</accession>
<dbReference type="EMBL" id="JACHFD010000038">
    <property type="protein sequence ID" value="MBB5353869.1"/>
    <property type="molecule type" value="Genomic_DNA"/>
</dbReference>
<dbReference type="Proteomes" id="UP000557717">
    <property type="component" value="Unassembled WGS sequence"/>
</dbReference>
<feature type="region of interest" description="Disordered" evidence="1">
    <location>
        <begin position="372"/>
        <end position="406"/>
    </location>
</feature>
<proteinExistence type="predicted"/>
<organism evidence="3 4">
    <name type="scientific">Haloferula luteola</name>
    <dbReference type="NCBI Taxonomy" id="595692"/>
    <lineage>
        <taxon>Bacteria</taxon>
        <taxon>Pseudomonadati</taxon>
        <taxon>Verrucomicrobiota</taxon>
        <taxon>Verrucomicrobiia</taxon>
        <taxon>Verrucomicrobiales</taxon>
        <taxon>Verrucomicrobiaceae</taxon>
        <taxon>Haloferula</taxon>
    </lineage>
</organism>
<dbReference type="AlphaFoldDB" id="A0A840VJA4"/>
<dbReference type="NCBIfam" id="NF041492">
    <property type="entry name" value="MobF"/>
    <property type="match status" value="1"/>
</dbReference>
<evidence type="ECO:0000259" key="2">
    <source>
        <dbReference type="Pfam" id="PF08751"/>
    </source>
</evidence>
<protein>
    <submittedName>
        <fullName evidence="3">Conjugative relaxase-like TrwC/TraI family protein</fullName>
    </submittedName>
</protein>